<dbReference type="InterPro" id="IPR052043">
    <property type="entry name" value="PolySaccharide_Degr_Enz"/>
</dbReference>
<dbReference type="Pfam" id="PF07470">
    <property type="entry name" value="Glyco_hydro_88"/>
    <property type="match status" value="1"/>
</dbReference>
<gene>
    <name evidence="2" type="ORF">METZ01_LOCUS134161</name>
</gene>
<dbReference type="Gene3D" id="1.50.10.10">
    <property type="match status" value="1"/>
</dbReference>
<dbReference type="EMBL" id="UINC01019225">
    <property type="protein sequence ID" value="SVA81307.1"/>
    <property type="molecule type" value="Genomic_DNA"/>
</dbReference>
<reference evidence="2" key="1">
    <citation type="submission" date="2018-05" db="EMBL/GenBank/DDBJ databases">
        <authorList>
            <person name="Lanie J.A."/>
            <person name="Ng W.-L."/>
            <person name="Kazmierczak K.M."/>
            <person name="Andrzejewski T.M."/>
            <person name="Davidsen T.M."/>
            <person name="Wayne K.J."/>
            <person name="Tettelin H."/>
            <person name="Glass J.I."/>
            <person name="Rusch D."/>
            <person name="Podicherti R."/>
            <person name="Tsui H.-C.T."/>
            <person name="Winkler M.E."/>
        </authorList>
    </citation>
    <scope>NUCLEOTIDE SEQUENCE</scope>
</reference>
<evidence type="ECO:0000313" key="2">
    <source>
        <dbReference type="EMBL" id="SVA81307.1"/>
    </source>
</evidence>
<dbReference type="InterPro" id="IPR008928">
    <property type="entry name" value="6-hairpin_glycosidase_sf"/>
</dbReference>
<dbReference type="GO" id="GO:0016787">
    <property type="term" value="F:hydrolase activity"/>
    <property type="evidence" value="ECO:0007669"/>
    <property type="project" value="UniProtKB-KW"/>
</dbReference>
<dbReference type="PANTHER" id="PTHR33886:SF8">
    <property type="entry name" value="UNSATURATED RHAMNOGALACTURONAN HYDROLASE (EUROFUNG)"/>
    <property type="match status" value="1"/>
</dbReference>
<dbReference type="InterPro" id="IPR012341">
    <property type="entry name" value="6hp_glycosidase-like_sf"/>
</dbReference>
<evidence type="ECO:0000256" key="1">
    <source>
        <dbReference type="ARBA" id="ARBA00022801"/>
    </source>
</evidence>
<proteinExistence type="predicted"/>
<dbReference type="GO" id="GO:0005975">
    <property type="term" value="P:carbohydrate metabolic process"/>
    <property type="evidence" value="ECO:0007669"/>
    <property type="project" value="InterPro"/>
</dbReference>
<accession>A0A381YXW9</accession>
<dbReference type="PANTHER" id="PTHR33886">
    <property type="entry name" value="UNSATURATED RHAMNOGALACTURONAN HYDROLASE (EUROFUNG)"/>
    <property type="match status" value="1"/>
</dbReference>
<protein>
    <recommendedName>
        <fullName evidence="3">Glycosyl hydrolase family 88</fullName>
    </recommendedName>
</protein>
<dbReference type="InterPro" id="IPR010905">
    <property type="entry name" value="Glyco_hydro_88"/>
</dbReference>
<keyword evidence="1" id="KW-0378">Hydrolase</keyword>
<organism evidence="2">
    <name type="scientific">marine metagenome</name>
    <dbReference type="NCBI Taxonomy" id="408172"/>
    <lineage>
        <taxon>unclassified sequences</taxon>
        <taxon>metagenomes</taxon>
        <taxon>ecological metagenomes</taxon>
    </lineage>
</organism>
<name>A0A381YXW9_9ZZZZ</name>
<dbReference type="SUPFAM" id="SSF48208">
    <property type="entry name" value="Six-hairpin glycosidases"/>
    <property type="match status" value="1"/>
</dbReference>
<sequence>MEQLRRTLRRSGRLGRYALLLSLTIHSVAAVDHSLVSKTNPVKALADRVRGHVNSQPLRFPNQHWVRGAYYAGLMAMYESTSDRAYLDDCMKWGKQVSWRIKEQGGGPYESGAYPLVCGQIWYGCYRANKDQLMMQPTLAFLEDPKVENPVSAPGKWYLENTGHRFVDGLFTAPPLLAMLYQMTGDEKYVDWMDACFWDVHKEIFDHDAGLFYRDARSKPRKTKNGKKVLWSRGNGWAFGGLTRILKHLPERHASYARYKALYIQMAESLAKRQQADGFWRSNLDDPEQFTMKESSGTGFFCYGITWGINNGILNKERFLPVARKAWTALASVVNEDGKVGWSQPAGGGPGKVAEADTSKFGTGIFLLAASEIHLLFANEGNKR</sequence>
<evidence type="ECO:0008006" key="3">
    <source>
        <dbReference type="Google" id="ProtNLM"/>
    </source>
</evidence>
<dbReference type="AlphaFoldDB" id="A0A381YXW9"/>